<dbReference type="AlphaFoldDB" id="A0A2V0PIB4"/>
<gene>
    <name evidence="3" type="ORF">Rsub_12344</name>
</gene>
<dbReference type="Proteomes" id="UP000247498">
    <property type="component" value="Unassembled WGS sequence"/>
</dbReference>
<comment type="caution">
    <text evidence="3">The sequence shown here is derived from an EMBL/GenBank/DDBJ whole genome shotgun (WGS) entry which is preliminary data.</text>
</comment>
<evidence type="ECO:0000313" key="3">
    <source>
        <dbReference type="EMBL" id="GBF99538.1"/>
    </source>
</evidence>
<dbReference type="EMBL" id="BDRX01000162">
    <property type="protein sequence ID" value="GBF99538.1"/>
    <property type="molecule type" value="Genomic_DNA"/>
</dbReference>
<evidence type="ECO:0000256" key="2">
    <source>
        <dbReference type="SAM" id="Phobius"/>
    </source>
</evidence>
<feature type="transmembrane region" description="Helical" evidence="2">
    <location>
        <begin position="123"/>
        <end position="144"/>
    </location>
</feature>
<dbReference type="OrthoDB" id="546740at2759"/>
<organism evidence="3 4">
    <name type="scientific">Raphidocelis subcapitata</name>
    <dbReference type="NCBI Taxonomy" id="307507"/>
    <lineage>
        <taxon>Eukaryota</taxon>
        <taxon>Viridiplantae</taxon>
        <taxon>Chlorophyta</taxon>
        <taxon>core chlorophytes</taxon>
        <taxon>Chlorophyceae</taxon>
        <taxon>CS clade</taxon>
        <taxon>Sphaeropleales</taxon>
        <taxon>Selenastraceae</taxon>
        <taxon>Raphidocelis</taxon>
    </lineage>
</organism>
<dbReference type="InParanoid" id="A0A2V0PIB4"/>
<proteinExistence type="predicted"/>
<reference evidence="3 4" key="1">
    <citation type="journal article" date="2018" name="Sci. Rep.">
        <title>Raphidocelis subcapitata (=Pseudokirchneriella subcapitata) provides an insight into genome evolution and environmental adaptations in the Sphaeropleales.</title>
        <authorList>
            <person name="Suzuki S."/>
            <person name="Yamaguchi H."/>
            <person name="Nakajima N."/>
            <person name="Kawachi M."/>
        </authorList>
    </citation>
    <scope>NUCLEOTIDE SEQUENCE [LARGE SCALE GENOMIC DNA]</scope>
    <source>
        <strain evidence="3 4">NIES-35</strain>
    </source>
</reference>
<evidence type="ECO:0000256" key="1">
    <source>
        <dbReference type="SAM" id="MobiDB-lite"/>
    </source>
</evidence>
<accession>A0A2V0PIB4</accession>
<keyword evidence="2" id="KW-0472">Membrane</keyword>
<feature type="region of interest" description="Disordered" evidence="1">
    <location>
        <begin position="251"/>
        <end position="274"/>
    </location>
</feature>
<sequence length="339" mass="36552">MSRGTAVAPPRAVPGRARRGEEQQAARIARSDILFAGLGLAMWGGTAVKCAPYFTPSDLAQCGAGLVAMLVISVAWPLLWPAGYQRWRVPAIAFLQLFLFALPFNFSTAVFDVLAPHHGTGRLAWVYNVFQLFMSIRVALLLFTSVGWRLPLHTQILVQALKVMMLAVFGTRPYCQSKLLSSPEMVDIFAKIHSALAVTGMPLMPLTPASSIIPHDDFSKRAAVLLLSWLILGWLVPALLLLPEAESARSASQQPRRAREGGSSQPQPAPVPRARTAGELVEAALSALLPPPGRPATGARRSELPGGLMVALRWWILVQVLWGACCVAAPLFSSADEAP</sequence>
<feature type="transmembrane region" description="Helical" evidence="2">
    <location>
        <begin position="60"/>
        <end position="79"/>
    </location>
</feature>
<evidence type="ECO:0000313" key="4">
    <source>
        <dbReference type="Proteomes" id="UP000247498"/>
    </source>
</evidence>
<keyword evidence="4" id="KW-1185">Reference proteome</keyword>
<feature type="transmembrane region" description="Helical" evidence="2">
    <location>
        <begin position="33"/>
        <end position="54"/>
    </location>
</feature>
<feature type="compositionally biased region" description="Low complexity" evidence="1">
    <location>
        <begin position="1"/>
        <end position="15"/>
    </location>
</feature>
<name>A0A2V0PIB4_9CHLO</name>
<feature type="transmembrane region" description="Helical" evidence="2">
    <location>
        <begin position="222"/>
        <end position="242"/>
    </location>
</feature>
<dbReference type="STRING" id="307507.A0A2V0PIB4"/>
<keyword evidence="2" id="KW-0812">Transmembrane</keyword>
<feature type="transmembrane region" description="Helical" evidence="2">
    <location>
        <begin position="310"/>
        <end position="332"/>
    </location>
</feature>
<protein>
    <submittedName>
        <fullName evidence="3">Uncharacterized protein</fullName>
    </submittedName>
</protein>
<keyword evidence="2" id="KW-1133">Transmembrane helix</keyword>
<feature type="transmembrane region" description="Helical" evidence="2">
    <location>
        <begin position="91"/>
        <end position="111"/>
    </location>
</feature>
<feature type="region of interest" description="Disordered" evidence="1">
    <location>
        <begin position="1"/>
        <end position="24"/>
    </location>
</feature>